<proteinExistence type="predicted"/>
<organism evidence="4 5">
    <name type="scientific">Phoenix dactylifera</name>
    <name type="common">Date palm</name>
    <dbReference type="NCBI Taxonomy" id="42345"/>
    <lineage>
        <taxon>Eukaryota</taxon>
        <taxon>Viridiplantae</taxon>
        <taxon>Streptophyta</taxon>
        <taxon>Embryophyta</taxon>
        <taxon>Tracheophyta</taxon>
        <taxon>Spermatophyta</taxon>
        <taxon>Magnoliopsida</taxon>
        <taxon>Liliopsida</taxon>
        <taxon>Arecaceae</taxon>
        <taxon>Coryphoideae</taxon>
        <taxon>Phoeniceae</taxon>
        <taxon>Phoenix</taxon>
    </lineage>
</organism>
<dbReference type="InterPro" id="IPR035513">
    <property type="entry name" value="Invertase/methylesterase_inhib"/>
</dbReference>
<keyword evidence="1 2" id="KW-0732">Signal</keyword>
<gene>
    <name evidence="5" type="primary">LOC103719782</name>
</gene>
<dbReference type="SUPFAM" id="SSF101148">
    <property type="entry name" value="Plant invertase/pectin methylesterase inhibitor"/>
    <property type="match status" value="1"/>
</dbReference>
<dbReference type="PANTHER" id="PTHR31080">
    <property type="entry name" value="PECTINESTERASE INHIBITOR-LIKE"/>
    <property type="match status" value="1"/>
</dbReference>
<evidence type="ECO:0000256" key="1">
    <source>
        <dbReference type="ARBA" id="ARBA00022729"/>
    </source>
</evidence>
<dbReference type="SMART" id="SM00856">
    <property type="entry name" value="PMEI"/>
    <property type="match status" value="1"/>
</dbReference>
<dbReference type="Gene3D" id="1.20.140.40">
    <property type="entry name" value="Invertase/pectin methylesterase inhibitor family protein"/>
    <property type="match status" value="1"/>
</dbReference>
<sequence>MTTFLLFLCLSIAIIQPTAASDAINSTSHLDEACRKTFDSDLCIKALSVYPESQTFDLHGLAGLAIRATASAAANTSSYVSKLLDEAKIEDEGFQQCLYDCEESFIDAFEQLDESTVAMDKMAYGDVDLWVTVAKTDGQLCDEGCEHVSSAMKAQLHAKSSEFSKLCSIVLNMTSVLAASH</sequence>
<feature type="signal peptide" evidence="2">
    <location>
        <begin position="1"/>
        <end position="20"/>
    </location>
</feature>
<dbReference type="AlphaFoldDB" id="A0A8B7CVM4"/>
<name>A0A8B7CVM4_PHODC</name>
<dbReference type="Pfam" id="PF04043">
    <property type="entry name" value="PMEI"/>
    <property type="match status" value="1"/>
</dbReference>
<feature type="domain" description="Pectinesterase inhibitor" evidence="3">
    <location>
        <begin position="25"/>
        <end position="173"/>
    </location>
</feature>
<dbReference type="NCBIfam" id="TIGR01614">
    <property type="entry name" value="PME_inhib"/>
    <property type="match status" value="1"/>
</dbReference>
<dbReference type="Proteomes" id="UP000228380">
    <property type="component" value="Unplaced"/>
</dbReference>
<dbReference type="GeneID" id="103719782"/>
<feature type="chain" id="PRO_5034743260" evidence="2">
    <location>
        <begin position="21"/>
        <end position="181"/>
    </location>
</feature>
<dbReference type="CDD" id="cd15801">
    <property type="entry name" value="PMEI-like_1"/>
    <property type="match status" value="1"/>
</dbReference>
<evidence type="ECO:0000313" key="4">
    <source>
        <dbReference type="Proteomes" id="UP000228380"/>
    </source>
</evidence>
<dbReference type="PANTHER" id="PTHR31080:SF296">
    <property type="entry name" value="OS05G0360900 PROTEIN"/>
    <property type="match status" value="1"/>
</dbReference>
<dbReference type="InterPro" id="IPR006501">
    <property type="entry name" value="Pectinesterase_inhib_dom"/>
</dbReference>
<evidence type="ECO:0000256" key="2">
    <source>
        <dbReference type="SAM" id="SignalP"/>
    </source>
</evidence>
<dbReference type="GO" id="GO:0004857">
    <property type="term" value="F:enzyme inhibitor activity"/>
    <property type="evidence" value="ECO:0007669"/>
    <property type="project" value="InterPro"/>
</dbReference>
<keyword evidence="4" id="KW-1185">Reference proteome</keyword>
<reference evidence="5" key="1">
    <citation type="submission" date="2025-08" db="UniProtKB">
        <authorList>
            <consortium name="RefSeq"/>
        </authorList>
    </citation>
    <scope>IDENTIFICATION</scope>
    <source>
        <tissue evidence="5">Young leaves</tissue>
    </source>
</reference>
<accession>A0A8B7CVM4</accession>
<protein>
    <submittedName>
        <fullName evidence="5">Uncharacterized protein LOC103719782</fullName>
    </submittedName>
</protein>
<dbReference type="RefSeq" id="XP_008807398.1">
    <property type="nucleotide sequence ID" value="XM_008809176.4"/>
</dbReference>
<dbReference type="KEGG" id="pda:103719782"/>
<evidence type="ECO:0000313" key="5">
    <source>
        <dbReference type="RefSeq" id="XP_008807398.1"/>
    </source>
</evidence>
<evidence type="ECO:0000259" key="3">
    <source>
        <dbReference type="SMART" id="SM00856"/>
    </source>
</evidence>
<dbReference type="OrthoDB" id="841681at2759"/>
<dbReference type="InterPro" id="IPR051955">
    <property type="entry name" value="PME_Inhibitor"/>
</dbReference>